<proteinExistence type="predicted"/>
<evidence type="ECO:0000313" key="2">
    <source>
        <dbReference type="Proteomes" id="UP000271868"/>
    </source>
</evidence>
<organism evidence="1 2">
    <name type="scientific">Diaphorobacter nitroreducens</name>
    <dbReference type="NCBI Taxonomy" id="164759"/>
    <lineage>
        <taxon>Bacteria</taxon>
        <taxon>Pseudomonadati</taxon>
        <taxon>Pseudomonadota</taxon>
        <taxon>Betaproteobacteria</taxon>
        <taxon>Burkholderiales</taxon>
        <taxon>Comamonadaceae</taxon>
        <taxon>Diaphorobacter</taxon>
    </lineage>
</organism>
<name>A0AAX1WQU6_9BURK</name>
<dbReference type="EMBL" id="RJVL01000008">
    <property type="protein sequence ID" value="ROR39629.1"/>
    <property type="molecule type" value="Genomic_DNA"/>
</dbReference>
<sequence>MTFNIFALTADAQERMLFHSIFNEWLSRASDEDWQQLEQARERFAPNEVCSAVRLVRRCLARRDLARELPQSLRQLLQERNWPPACDGAIAL</sequence>
<evidence type="ECO:0000313" key="1">
    <source>
        <dbReference type="EMBL" id="ROR39629.1"/>
    </source>
</evidence>
<protein>
    <submittedName>
        <fullName evidence="1">Uncharacterized protein</fullName>
    </submittedName>
</protein>
<keyword evidence="2" id="KW-1185">Reference proteome</keyword>
<gene>
    <name evidence="1" type="ORF">EDC60_3124</name>
</gene>
<dbReference type="RefSeq" id="WP_148061018.1">
    <property type="nucleotide sequence ID" value="NZ_RJVL01000008.1"/>
</dbReference>
<comment type="caution">
    <text evidence="1">The sequence shown here is derived from an EMBL/GenBank/DDBJ whole genome shotgun (WGS) entry which is preliminary data.</text>
</comment>
<accession>A0AAX1WQU6</accession>
<dbReference type="Proteomes" id="UP000271868">
    <property type="component" value="Unassembled WGS sequence"/>
</dbReference>
<reference evidence="1 2" key="1">
    <citation type="submission" date="2018-11" db="EMBL/GenBank/DDBJ databases">
        <title>Genomic Encyclopedia of Type Strains, Phase IV (KMG-IV): sequencing the most valuable type-strain genomes for metagenomic binning, comparative biology and taxonomic classification.</title>
        <authorList>
            <person name="Goeker M."/>
        </authorList>
    </citation>
    <scope>NUCLEOTIDE SEQUENCE [LARGE SCALE GENOMIC DNA]</scope>
    <source>
        <strain evidence="1 2">DSM 15985</strain>
    </source>
</reference>
<dbReference type="AlphaFoldDB" id="A0AAX1WQU6"/>